<keyword evidence="1" id="KW-0677">Repeat</keyword>
<dbReference type="EMBL" id="JBJJXI010000158">
    <property type="protein sequence ID" value="KAL3385276.1"/>
    <property type="molecule type" value="Genomic_DNA"/>
</dbReference>
<name>A0ABD2VXT2_9HYME</name>
<feature type="repeat" description="ANK" evidence="3">
    <location>
        <begin position="275"/>
        <end position="307"/>
    </location>
</feature>
<dbReference type="Gene3D" id="1.25.40.20">
    <property type="entry name" value="Ankyrin repeat-containing domain"/>
    <property type="match status" value="2"/>
</dbReference>
<feature type="repeat" description="ANK" evidence="3">
    <location>
        <begin position="350"/>
        <end position="378"/>
    </location>
</feature>
<evidence type="ECO:0000256" key="1">
    <source>
        <dbReference type="ARBA" id="ARBA00022737"/>
    </source>
</evidence>
<dbReference type="SUPFAM" id="SSF48403">
    <property type="entry name" value="Ankyrin repeat"/>
    <property type="match status" value="1"/>
</dbReference>
<dbReference type="SMART" id="SM00248">
    <property type="entry name" value="ANK"/>
    <property type="match status" value="7"/>
</dbReference>
<protein>
    <submittedName>
        <fullName evidence="4">Uncharacterized protein</fullName>
    </submittedName>
</protein>
<keyword evidence="2 3" id="KW-0040">ANK repeat</keyword>
<evidence type="ECO:0000313" key="4">
    <source>
        <dbReference type="EMBL" id="KAL3385276.1"/>
    </source>
</evidence>
<reference evidence="4 5" key="1">
    <citation type="journal article" date="2024" name="bioRxiv">
        <title>A reference genome for Trichogramma kaykai: A tiny desert-dwelling parasitoid wasp with competing sex-ratio distorters.</title>
        <authorList>
            <person name="Culotta J."/>
            <person name="Lindsey A.R."/>
        </authorList>
    </citation>
    <scope>NUCLEOTIDE SEQUENCE [LARGE SCALE GENOMIC DNA]</scope>
    <source>
        <strain evidence="4 5">KSX58</strain>
    </source>
</reference>
<dbReference type="InterPro" id="IPR050889">
    <property type="entry name" value="Dendritic_Spine_Reg/Scaffold"/>
</dbReference>
<dbReference type="InterPro" id="IPR036770">
    <property type="entry name" value="Ankyrin_rpt-contain_sf"/>
</dbReference>
<evidence type="ECO:0000313" key="5">
    <source>
        <dbReference type="Proteomes" id="UP001627154"/>
    </source>
</evidence>
<sequence>MCNDEFKYNFHAGSGGAGDRVSEHDFEHVDHLNQQKLDFLKTVNWEIRKDRCALICRLDTLIRDCEGLLPHPCDIFRPEHIDLLVTDSLSYWLEDLDKSTAARFIEFVAHSGYEDKPKVDGNGELLVERTTPVHHASLSGSIILVHAPMVRELFKIYNRFDVNYVNKSGLTHFHVACGLGFDDLVQEFLELGQDPNCPTSESVNPPLHFALAHYKFKVAELLLKSGADPNFANAEGSTPLHVICKRKRDEDQLEMLFEICDEINQLVQVDAQDKLGNTPLHLALHNSLEETATFLLQMGADPNLTNAEGFTPLHIICKSSNNYSYELVKKFLKINAELNQLVQIDALDKLGRTPLQLAVANCNPNLVDVLLDHGADLSKFVFPTESYFGIEYKLNHIIYDLILVSGALAVVERLYNRGYELDRSDALIIMKLVDDCEFFNESVSAEGCFGNDECSARIAKEIMMKDDDDSDLSLHDLIQLRPEEAAKKLTYSDYYQFAMSAKLWRLPQPHRNACAVHLCEKQFRGFFRGLALYPFQKLIHYRLPLECCEMIIHELTNQDLYHICLAVQDQSQKKIINNMNTNMITTEIISNNRRLLRAKKVPKNSKIMRGEDYGGSF</sequence>
<dbReference type="PANTHER" id="PTHR24166:SF48">
    <property type="entry name" value="PROTEIN VAPYRIN"/>
    <property type="match status" value="1"/>
</dbReference>
<evidence type="ECO:0000256" key="2">
    <source>
        <dbReference type="ARBA" id="ARBA00023043"/>
    </source>
</evidence>
<dbReference type="Pfam" id="PF12796">
    <property type="entry name" value="Ank_2"/>
    <property type="match status" value="1"/>
</dbReference>
<organism evidence="4 5">
    <name type="scientific">Trichogramma kaykai</name>
    <dbReference type="NCBI Taxonomy" id="54128"/>
    <lineage>
        <taxon>Eukaryota</taxon>
        <taxon>Metazoa</taxon>
        <taxon>Ecdysozoa</taxon>
        <taxon>Arthropoda</taxon>
        <taxon>Hexapoda</taxon>
        <taxon>Insecta</taxon>
        <taxon>Pterygota</taxon>
        <taxon>Neoptera</taxon>
        <taxon>Endopterygota</taxon>
        <taxon>Hymenoptera</taxon>
        <taxon>Apocrita</taxon>
        <taxon>Proctotrupomorpha</taxon>
        <taxon>Chalcidoidea</taxon>
        <taxon>Trichogrammatidae</taxon>
        <taxon>Trichogramma</taxon>
    </lineage>
</organism>
<dbReference type="PROSITE" id="PS50088">
    <property type="entry name" value="ANK_REPEAT"/>
    <property type="match status" value="3"/>
</dbReference>
<comment type="caution">
    <text evidence="4">The sequence shown here is derived from an EMBL/GenBank/DDBJ whole genome shotgun (WGS) entry which is preliminary data.</text>
</comment>
<dbReference type="PANTHER" id="PTHR24166">
    <property type="entry name" value="ROLLING PEBBLES, ISOFORM B"/>
    <property type="match status" value="1"/>
</dbReference>
<feature type="repeat" description="ANK" evidence="3">
    <location>
        <begin position="202"/>
        <end position="234"/>
    </location>
</feature>
<evidence type="ECO:0000256" key="3">
    <source>
        <dbReference type="PROSITE-ProRule" id="PRU00023"/>
    </source>
</evidence>
<keyword evidence="5" id="KW-1185">Reference proteome</keyword>
<dbReference type="AlphaFoldDB" id="A0ABD2VXT2"/>
<dbReference type="InterPro" id="IPR002110">
    <property type="entry name" value="Ankyrin_rpt"/>
</dbReference>
<accession>A0ABD2VXT2</accession>
<dbReference type="PROSITE" id="PS50297">
    <property type="entry name" value="ANK_REP_REGION"/>
    <property type="match status" value="3"/>
</dbReference>
<dbReference type="Proteomes" id="UP001627154">
    <property type="component" value="Unassembled WGS sequence"/>
</dbReference>
<gene>
    <name evidence="4" type="ORF">TKK_019056</name>
</gene>
<proteinExistence type="predicted"/>
<dbReference type="Pfam" id="PF13606">
    <property type="entry name" value="Ank_3"/>
    <property type="match status" value="1"/>
</dbReference>